<evidence type="ECO:0000313" key="5">
    <source>
        <dbReference type="Proteomes" id="UP000285908"/>
    </source>
</evidence>
<dbReference type="PANTHER" id="PTHR43877">
    <property type="entry name" value="AMINOALKYLPHOSPHONATE N-ACETYLTRANSFERASE-RELATED-RELATED"/>
    <property type="match status" value="1"/>
</dbReference>
<evidence type="ECO:0000256" key="1">
    <source>
        <dbReference type="ARBA" id="ARBA00022679"/>
    </source>
</evidence>
<dbReference type="InterPro" id="IPR050832">
    <property type="entry name" value="Bact_Acetyltransf"/>
</dbReference>
<name>A0A438AEU9_9RHOB</name>
<dbReference type="EMBL" id="RQXX01000005">
    <property type="protein sequence ID" value="RVV97197.1"/>
    <property type="molecule type" value="Genomic_DNA"/>
</dbReference>
<keyword evidence="2" id="KW-0012">Acyltransferase</keyword>
<dbReference type="OrthoDB" id="3389160at2"/>
<dbReference type="AlphaFoldDB" id="A0A438AEU9"/>
<keyword evidence="5" id="KW-1185">Reference proteome</keyword>
<dbReference type="GO" id="GO:0016747">
    <property type="term" value="F:acyltransferase activity, transferring groups other than amino-acyl groups"/>
    <property type="evidence" value="ECO:0007669"/>
    <property type="project" value="InterPro"/>
</dbReference>
<accession>A0A438AEU9</accession>
<evidence type="ECO:0000256" key="2">
    <source>
        <dbReference type="ARBA" id="ARBA00023315"/>
    </source>
</evidence>
<comment type="caution">
    <text evidence="4">The sequence shown here is derived from an EMBL/GenBank/DDBJ whole genome shotgun (WGS) entry which is preliminary data.</text>
</comment>
<evidence type="ECO:0000313" key="4">
    <source>
        <dbReference type="EMBL" id="RVV97197.1"/>
    </source>
</evidence>
<dbReference type="InterPro" id="IPR000182">
    <property type="entry name" value="GNAT_dom"/>
</dbReference>
<dbReference type="InterPro" id="IPR016181">
    <property type="entry name" value="Acyl_CoA_acyltransferase"/>
</dbReference>
<dbReference type="Pfam" id="PF00583">
    <property type="entry name" value="Acetyltransf_1"/>
    <property type="match status" value="1"/>
</dbReference>
<sequence>MTPTILQIDVPGLDDRADALADILSACVAQGAAIGFMLPLSDAAARGFWTDAVRPEIAAGRRVLFGVTRGGDFLGAVQLLTAMPANQPHRAEIAKMVVHPRARRQGLGRLLMGAALDHARAIGKTLVTLDTRTGDAAEALYAAVGFQRAGVIPDYAWDPDGAARHGTTFMFARL</sequence>
<feature type="domain" description="N-acetyltransferase" evidence="3">
    <location>
        <begin position="8"/>
        <end position="174"/>
    </location>
</feature>
<dbReference type="Proteomes" id="UP000285908">
    <property type="component" value="Unassembled WGS sequence"/>
</dbReference>
<dbReference type="RefSeq" id="WP_127907323.1">
    <property type="nucleotide sequence ID" value="NZ_RQXX01000005.1"/>
</dbReference>
<dbReference type="PROSITE" id="PS51186">
    <property type="entry name" value="GNAT"/>
    <property type="match status" value="1"/>
</dbReference>
<dbReference type="Gene3D" id="3.40.630.30">
    <property type="match status" value="1"/>
</dbReference>
<dbReference type="SUPFAM" id="SSF55729">
    <property type="entry name" value="Acyl-CoA N-acyltransferases (Nat)"/>
    <property type="match status" value="1"/>
</dbReference>
<organism evidence="4 5">
    <name type="scientific">Mesobaculum littorinae</name>
    <dbReference type="NCBI Taxonomy" id="2486419"/>
    <lineage>
        <taxon>Bacteria</taxon>
        <taxon>Pseudomonadati</taxon>
        <taxon>Pseudomonadota</taxon>
        <taxon>Alphaproteobacteria</taxon>
        <taxon>Rhodobacterales</taxon>
        <taxon>Roseobacteraceae</taxon>
        <taxon>Mesobaculum</taxon>
    </lineage>
</organism>
<dbReference type="CDD" id="cd04301">
    <property type="entry name" value="NAT_SF"/>
    <property type="match status" value="1"/>
</dbReference>
<reference evidence="4 5" key="1">
    <citation type="submission" date="2018-11" db="EMBL/GenBank/DDBJ databases">
        <title>Mesobaculum littorinae gen. nov., sp. nov., isolated from Littorina scabra that represents a novel genus of the order Rhodobacteraceae.</title>
        <authorList>
            <person name="Li F."/>
        </authorList>
    </citation>
    <scope>NUCLEOTIDE SEQUENCE [LARGE SCALE GENOMIC DNA]</scope>
    <source>
        <strain evidence="4 5">M0103</strain>
    </source>
</reference>
<evidence type="ECO:0000259" key="3">
    <source>
        <dbReference type="PROSITE" id="PS51186"/>
    </source>
</evidence>
<proteinExistence type="predicted"/>
<gene>
    <name evidence="4" type="ORF">EKE94_14345</name>
</gene>
<keyword evidence="1 4" id="KW-0808">Transferase</keyword>
<protein>
    <submittedName>
        <fullName evidence="4">GNAT family N-acetyltransferase</fullName>
    </submittedName>
</protein>